<evidence type="ECO:0000313" key="4">
    <source>
        <dbReference type="Proteomes" id="UP000033483"/>
    </source>
</evidence>
<dbReference type="InterPro" id="IPR016092">
    <property type="entry name" value="ATAP"/>
</dbReference>
<dbReference type="AlphaFoldDB" id="A0A0F4ZAV6"/>
<dbReference type="EMBL" id="LAEV01001737">
    <property type="protein sequence ID" value="KKA27425.1"/>
    <property type="molecule type" value="Genomic_DNA"/>
</dbReference>
<accession>A0A0F4ZAV6</accession>
<reference evidence="3 4" key="1">
    <citation type="submission" date="2015-03" db="EMBL/GenBank/DDBJ databases">
        <authorList>
            <person name="Radwan O."/>
            <person name="Al-Naeli F.A."/>
            <person name="Rendon G.A."/>
            <person name="Fields C."/>
        </authorList>
    </citation>
    <scope>NUCLEOTIDE SEQUENCE [LARGE SCALE GENOMIC DNA]</scope>
    <source>
        <strain evidence="3">CR-DP1</strain>
    </source>
</reference>
<dbReference type="InterPro" id="IPR017870">
    <property type="entry name" value="FeS_cluster_insertion_CS"/>
</dbReference>
<dbReference type="InterPro" id="IPR035903">
    <property type="entry name" value="HesB-like_dom_sf"/>
</dbReference>
<dbReference type="Proteomes" id="UP000033483">
    <property type="component" value="Unassembled WGS sequence"/>
</dbReference>
<dbReference type="PANTHER" id="PTHR43011:SF1">
    <property type="entry name" value="IRON-SULFUR CLUSTER ASSEMBLY 2 HOMOLOG, MITOCHONDRIAL"/>
    <property type="match status" value="1"/>
</dbReference>
<organism evidence="3 4">
    <name type="scientific">Thielaviopsis punctulata</name>
    <dbReference type="NCBI Taxonomy" id="72032"/>
    <lineage>
        <taxon>Eukaryota</taxon>
        <taxon>Fungi</taxon>
        <taxon>Dikarya</taxon>
        <taxon>Ascomycota</taxon>
        <taxon>Pezizomycotina</taxon>
        <taxon>Sordariomycetes</taxon>
        <taxon>Hypocreomycetidae</taxon>
        <taxon>Microascales</taxon>
        <taxon>Ceratocystidaceae</taxon>
        <taxon>Thielaviopsis</taxon>
    </lineage>
</organism>
<dbReference type="GO" id="GO:0051537">
    <property type="term" value="F:2 iron, 2 sulfur cluster binding"/>
    <property type="evidence" value="ECO:0007669"/>
    <property type="project" value="TreeGrafter"/>
</dbReference>
<dbReference type="Gene3D" id="2.60.300.12">
    <property type="entry name" value="HesB-like domain"/>
    <property type="match status" value="1"/>
</dbReference>
<dbReference type="SUPFAM" id="SSF89360">
    <property type="entry name" value="HesB-like domain"/>
    <property type="match status" value="1"/>
</dbReference>
<proteinExistence type="inferred from homology"/>
<dbReference type="GO" id="GO:0005759">
    <property type="term" value="C:mitochondrial matrix"/>
    <property type="evidence" value="ECO:0007669"/>
    <property type="project" value="EnsemblFungi"/>
</dbReference>
<evidence type="ECO:0000256" key="1">
    <source>
        <dbReference type="ARBA" id="ARBA00006718"/>
    </source>
</evidence>
<dbReference type="InterPro" id="IPR000361">
    <property type="entry name" value="ATAP_core_dom"/>
</dbReference>
<name>A0A0F4ZAV6_9PEZI</name>
<dbReference type="Pfam" id="PF01521">
    <property type="entry name" value="Fe-S_biosyn"/>
    <property type="match status" value="1"/>
</dbReference>
<dbReference type="PANTHER" id="PTHR43011">
    <property type="entry name" value="IRON-SULFUR CLUSTER ASSEMBLY 2 HOMOLOG, MITOCHONDRIAL"/>
    <property type="match status" value="1"/>
</dbReference>
<comment type="similarity">
    <text evidence="1">Belongs to the HesB/IscA family.</text>
</comment>
<evidence type="ECO:0000313" key="3">
    <source>
        <dbReference type="EMBL" id="KKA27425.1"/>
    </source>
</evidence>
<keyword evidence="4" id="KW-1185">Reference proteome</keyword>
<dbReference type="OrthoDB" id="1938621at2759"/>
<dbReference type="GO" id="GO:0005758">
    <property type="term" value="C:mitochondrial intermembrane space"/>
    <property type="evidence" value="ECO:0007669"/>
    <property type="project" value="EnsemblFungi"/>
</dbReference>
<evidence type="ECO:0000259" key="2">
    <source>
        <dbReference type="Pfam" id="PF01521"/>
    </source>
</evidence>
<gene>
    <name evidence="3" type="ORF">TD95_002021</name>
</gene>
<dbReference type="GO" id="GO:0044572">
    <property type="term" value="P:[4Fe-4S] cluster assembly"/>
    <property type="evidence" value="ECO:0007669"/>
    <property type="project" value="EnsemblFungi"/>
</dbReference>
<dbReference type="GO" id="GO:0005506">
    <property type="term" value="F:iron ion binding"/>
    <property type="evidence" value="ECO:0007669"/>
    <property type="project" value="EnsemblFungi"/>
</dbReference>
<dbReference type="GO" id="GO:0051539">
    <property type="term" value="F:4 iron, 4 sulfur cluster binding"/>
    <property type="evidence" value="ECO:0007669"/>
    <property type="project" value="TreeGrafter"/>
</dbReference>
<sequence length="156" mass="17067">MTPASCAGTFCAHNPAFDDDGKTMEMEITPRAAKRLNKIMARDNKPGLALRVQVESGGCHGFQYIMSLVEIPDKSSEEWSKKVNEDDIVFQYVEDDASEPGELQGSPKIILDEPSLSLLKNSKVDFTSELIGSQFKVDNPRATSSCGCGTSFDIEI</sequence>
<protein>
    <recommendedName>
        <fullName evidence="2">Core domain-containing protein</fullName>
    </recommendedName>
</protein>
<dbReference type="NCBIfam" id="TIGR00049">
    <property type="entry name" value="iron-sulfur cluster assembly accessory protein"/>
    <property type="match status" value="1"/>
</dbReference>
<dbReference type="PROSITE" id="PS01152">
    <property type="entry name" value="HESB"/>
    <property type="match status" value="1"/>
</dbReference>
<comment type="caution">
    <text evidence="3">The sequence shown here is derived from an EMBL/GenBank/DDBJ whole genome shotgun (WGS) entry which is preliminary data.</text>
</comment>
<dbReference type="GO" id="GO:0009102">
    <property type="term" value="P:biotin biosynthetic process"/>
    <property type="evidence" value="ECO:0007669"/>
    <property type="project" value="EnsemblFungi"/>
</dbReference>
<feature type="domain" description="Core" evidence="2">
    <location>
        <begin position="24"/>
        <end position="149"/>
    </location>
</feature>